<evidence type="ECO:0000313" key="1">
    <source>
        <dbReference type="EMBL" id="KLL11028.1"/>
    </source>
</evidence>
<reference evidence="1 2" key="1">
    <citation type="submission" date="2014-12" db="EMBL/GenBank/DDBJ databases">
        <title>Frankia sp. BMG5.1 draft genome.</title>
        <authorList>
            <person name="Gtari M."/>
            <person name="Ghodhbane-Gtari F."/>
            <person name="Nouioui I."/>
            <person name="Ktari A."/>
            <person name="Hezbri K."/>
            <person name="Mimouni W."/>
            <person name="Sbissi I."/>
            <person name="Ayari A."/>
            <person name="Yamanaka T."/>
            <person name="Normand P."/>
            <person name="Tisa L.S."/>
            <person name="Boudabous A."/>
        </authorList>
    </citation>
    <scope>NUCLEOTIDE SEQUENCE [LARGE SCALE GENOMIC DNA]</scope>
    <source>
        <strain evidence="1 2">BMG5.1</strain>
    </source>
</reference>
<dbReference type="Proteomes" id="UP000035425">
    <property type="component" value="Unassembled WGS sequence"/>
</dbReference>
<dbReference type="RefSeq" id="WP_047223514.1">
    <property type="nucleotide sequence ID" value="NZ_JWIO01000021.1"/>
</dbReference>
<dbReference type="InterPro" id="IPR038389">
    <property type="entry name" value="PSMG2_sf"/>
</dbReference>
<dbReference type="EMBL" id="JWIO01000021">
    <property type="protein sequence ID" value="KLL11028.1"/>
    <property type="molecule type" value="Genomic_DNA"/>
</dbReference>
<dbReference type="InterPro" id="IPR008492">
    <property type="entry name" value="Rv2714-like"/>
</dbReference>
<protein>
    <submittedName>
        <fullName evidence="1">Carboxylate--amine ligase</fullName>
    </submittedName>
</protein>
<keyword evidence="1" id="KW-0436">Ligase</keyword>
<dbReference type="GO" id="GO:0016874">
    <property type="term" value="F:ligase activity"/>
    <property type="evidence" value="ECO:0007669"/>
    <property type="project" value="UniProtKB-KW"/>
</dbReference>
<keyword evidence="2" id="KW-1185">Reference proteome</keyword>
<dbReference type="Gene3D" id="3.40.50.10900">
    <property type="entry name" value="PAC-like subunit"/>
    <property type="match status" value="1"/>
</dbReference>
<dbReference type="SUPFAM" id="SSF159659">
    <property type="entry name" value="Cgl1923-like"/>
    <property type="match status" value="1"/>
</dbReference>
<dbReference type="PIRSF" id="PIRSF028754">
    <property type="entry name" value="UCP028754"/>
    <property type="match status" value="1"/>
</dbReference>
<sequence length="279" mass="30232">MIEFSDVGQLRSPIVVAAFEGWNDAADASSAAVEHLESTFDARVVGAIDPDDYYDFQVNRPTVSGTGDARKIAWPTTRLSVASPTSGDSDLILIRGLEPNMRWRSFTDELIEAVHALGGETVVSLGALLADSPHTRPVPINGTAGDAGTAARFRLDASKYEGPTGIVGVFADACTRAGLASVSFWAAVPHYVANPPCPKATLALLRRVEDLLDIEIPLDDLPERARAWERQVDELAAGDTEVAEYVRALESREPETELPEASGDAIAREFERYLRRRGR</sequence>
<gene>
    <name evidence="1" type="ORF">FrCorBMG51_14055</name>
</gene>
<proteinExistence type="predicted"/>
<dbReference type="Pfam" id="PF09754">
    <property type="entry name" value="PAC2"/>
    <property type="match status" value="1"/>
</dbReference>
<evidence type="ECO:0000313" key="2">
    <source>
        <dbReference type="Proteomes" id="UP000035425"/>
    </source>
</evidence>
<comment type="caution">
    <text evidence="1">The sequence shown here is derived from an EMBL/GenBank/DDBJ whole genome shotgun (WGS) entry which is preliminary data.</text>
</comment>
<organism evidence="1 2">
    <name type="scientific">Protofrankia coriariae</name>
    <dbReference type="NCBI Taxonomy" id="1562887"/>
    <lineage>
        <taxon>Bacteria</taxon>
        <taxon>Bacillati</taxon>
        <taxon>Actinomycetota</taxon>
        <taxon>Actinomycetes</taxon>
        <taxon>Frankiales</taxon>
        <taxon>Frankiaceae</taxon>
        <taxon>Protofrankia</taxon>
    </lineage>
</organism>
<name>A0ABR5F309_9ACTN</name>
<accession>A0ABR5F309</accession>
<dbReference type="InterPro" id="IPR019151">
    <property type="entry name" value="Proteasome_assmbl_chaperone_2"/>
</dbReference>